<evidence type="ECO:0000313" key="3">
    <source>
        <dbReference type="Proteomes" id="UP000092730"/>
    </source>
</evidence>
<sequence>MDAALRESLAKPVTFKFDTMPWGVCLTFASDIPWTPSEHETLMRLIFETTHWGSHYLTSYCAEGFLDPMQGIAASGREPHSMSNGF</sequence>
<dbReference type="EMBL" id="CP144543">
    <property type="protein sequence ID" value="WVW83295.1"/>
    <property type="molecule type" value="Genomic_DNA"/>
</dbReference>
<evidence type="ECO:0000313" key="2">
    <source>
        <dbReference type="EMBL" id="WVW83295.1"/>
    </source>
</evidence>
<dbReference type="VEuPathDB" id="FungiDB:I302_08599"/>
<reference evidence="1" key="3">
    <citation type="submission" date="2014-01" db="EMBL/GenBank/DDBJ databases">
        <title>Evolution of pathogenesis and genome organization in the Tremellales.</title>
        <authorList>
            <person name="Cuomo C."/>
            <person name="Litvintseva A."/>
            <person name="Heitman J."/>
            <person name="Chen Y."/>
            <person name="Sun S."/>
            <person name="Springer D."/>
            <person name="Dromer F."/>
            <person name="Young S."/>
            <person name="Zeng Q."/>
            <person name="Chapman S."/>
            <person name="Gujja S."/>
            <person name="Saif S."/>
            <person name="Birren B."/>
        </authorList>
    </citation>
    <scope>NUCLEOTIDE SEQUENCE</scope>
    <source>
        <strain evidence="1">CBS 10118</strain>
    </source>
</reference>
<organism evidence="1">
    <name type="scientific">Kwoniella bestiolae CBS 10118</name>
    <dbReference type="NCBI Taxonomy" id="1296100"/>
    <lineage>
        <taxon>Eukaryota</taxon>
        <taxon>Fungi</taxon>
        <taxon>Dikarya</taxon>
        <taxon>Basidiomycota</taxon>
        <taxon>Agaricomycotina</taxon>
        <taxon>Tremellomycetes</taxon>
        <taxon>Tremellales</taxon>
        <taxon>Cryptococcaceae</taxon>
        <taxon>Kwoniella</taxon>
    </lineage>
</organism>
<evidence type="ECO:0000313" key="1">
    <source>
        <dbReference type="EMBL" id="OCF21820.1"/>
    </source>
</evidence>
<accession>A0A1B9FSU4</accession>
<proteinExistence type="predicted"/>
<protein>
    <submittedName>
        <fullName evidence="1">Uncharacterized protein</fullName>
    </submittedName>
</protein>
<dbReference type="GeneID" id="30212998"/>
<dbReference type="RefSeq" id="XP_019042890.1">
    <property type="nucleotide sequence ID" value="XM_019195177.1"/>
</dbReference>
<reference evidence="2" key="2">
    <citation type="submission" date="2013-07" db="EMBL/GenBank/DDBJ databases">
        <authorList>
            <consortium name="The Broad Institute Genome Sequencing Platform"/>
            <person name="Cuomo C."/>
            <person name="Litvintseva A."/>
            <person name="Chen Y."/>
            <person name="Heitman J."/>
            <person name="Sun S."/>
            <person name="Springer D."/>
            <person name="Dromer F."/>
            <person name="Young S.K."/>
            <person name="Zeng Q."/>
            <person name="Gargeya S."/>
            <person name="Fitzgerald M."/>
            <person name="Abouelleil A."/>
            <person name="Alvarado L."/>
            <person name="Berlin A.M."/>
            <person name="Chapman S.B."/>
            <person name="Dewar J."/>
            <person name="Goldberg J."/>
            <person name="Griggs A."/>
            <person name="Gujja S."/>
            <person name="Hansen M."/>
            <person name="Howarth C."/>
            <person name="Imamovic A."/>
            <person name="Larimer J."/>
            <person name="McCowan C."/>
            <person name="Murphy C."/>
            <person name="Pearson M."/>
            <person name="Priest M."/>
            <person name="Roberts A."/>
            <person name="Saif S."/>
            <person name="Shea T."/>
            <person name="Sykes S."/>
            <person name="Wortman J."/>
            <person name="Nusbaum C."/>
            <person name="Birren B."/>
        </authorList>
    </citation>
    <scope>NUCLEOTIDE SEQUENCE</scope>
    <source>
        <strain evidence="2">CBS 10118</strain>
    </source>
</reference>
<dbReference type="EMBL" id="KI894026">
    <property type="protein sequence ID" value="OCF21820.1"/>
    <property type="molecule type" value="Genomic_DNA"/>
</dbReference>
<dbReference type="Proteomes" id="UP000092730">
    <property type="component" value="Chromosome 3"/>
</dbReference>
<reference evidence="2" key="4">
    <citation type="submission" date="2024-02" db="EMBL/GenBank/DDBJ databases">
        <title>Comparative genomics of Cryptococcus and Kwoniella reveals pathogenesis evolution and contrasting modes of karyotype evolution via chromosome fusion or intercentromeric recombination.</title>
        <authorList>
            <person name="Coelho M.A."/>
            <person name="David-Palma M."/>
            <person name="Shea T."/>
            <person name="Bowers K."/>
            <person name="McGinley-Smith S."/>
            <person name="Mohammad A.W."/>
            <person name="Gnirke A."/>
            <person name="Yurkov A.M."/>
            <person name="Nowrousian M."/>
            <person name="Sun S."/>
            <person name="Cuomo C.A."/>
            <person name="Heitman J."/>
        </authorList>
    </citation>
    <scope>NUCLEOTIDE SEQUENCE</scope>
    <source>
        <strain evidence="2">CBS 10118</strain>
    </source>
</reference>
<keyword evidence="3" id="KW-1185">Reference proteome</keyword>
<reference evidence="1" key="1">
    <citation type="submission" date="2013-07" db="EMBL/GenBank/DDBJ databases">
        <title>The Genome Sequence of Cryptococcus bestiolae CBS10118.</title>
        <authorList>
            <consortium name="The Broad Institute Genome Sequencing Platform"/>
            <person name="Cuomo C."/>
            <person name="Litvintseva A."/>
            <person name="Chen Y."/>
            <person name="Heitman J."/>
            <person name="Sun S."/>
            <person name="Springer D."/>
            <person name="Dromer F."/>
            <person name="Young S.K."/>
            <person name="Zeng Q."/>
            <person name="Gargeya S."/>
            <person name="Fitzgerald M."/>
            <person name="Abouelleil A."/>
            <person name="Alvarado L."/>
            <person name="Berlin A.M."/>
            <person name="Chapman S.B."/>
            <person name="Dewar J."/>
            <person name="Goldberg J."/>
            <person name="Griggs A."/>
            <person name="Gujja S."/>
            <person name="Hansen M."/>
            <person name="Howarth C."/>
            <person name="Imamovic A."/>
            <person name="Larimer J."/>
            <person name="McCowan C."/>
            <person name="Murphy C."/>
            <person name="Pearson M."/>
            <person name="Priest M."/>
            <person name="Roberts A."/>
            <person name="Saif S."/>
            <person name="Shea T."/>
            <person name="Sykes S."/>
            <person name="Wortman J."/>
            <person name="Nusbaum C."/>
            <person name="Birren B."/>
        </authorList>
    </citation>
    <scope>NUCLEOTIDE SEQUENCE [LARGE SCALE GENOMIC DNA]</scope>
    <source>
        <strain evidence="1">CBS 10118</strain>
    </source>
</reference>
<dbReference type="AlphaFoldDB" id="A0A1B9FSU4"/>
<name>A0A1B9FSU4_9TREE</name>
<gene>
    <name evidence="1" type="ORF">I302_08599</name>
    <name evidence="2" type="ORF">I302_105314</name>
</gene>
<dbReference type="KEGG" id="kbi:30212998"/>